<evidence type="ECO:0000259" key="3">
    <source>
        <dbReference type="SMART" id="SM00646"/>
    </source>
</evidence>
<dbReference type="PANTHER" id="PTHR30404">
    <property type="entry name" value="N-ACETYLMURAMOYL-L-ALANINE AMIDASE"/>
    <property type="match status" value="1"/>
</dbReference>
<feature type="transmembrane region" description="Helical" evidence="2">
    <location>
        <begin position="20"/>
        <end position="41"/>
    </location>
</feature>
<dbReference type="GO" id="GO:0009253">
    <property type="term" value="P:peptidoglycan catabolic process"/>
    <property type="evidence" value="ECO:0007669"/>
    <property type="project" value="InterPro"/>
</dbReference>
<dbReference type="Proteomes" id="UP001379600">
    <property type="component" value="Unassembled WGS sequence"/>
</dbReference>
<proteinExistence type="predicted"/>
<dbReference type="EMBL" id="JBBFKC010000004">
    <property type="protein sequence ID" value="MEJ3690746.1"/>
    <property type="molecule type" value="Genomic_DNA"/>
</dbReference>
<dbReference type="GO" id="GO:0030288">
    <property type="term" value="C:outer membrane-bounded periplasmic space"/>
    <property type="evidence" value="ECO:0007669"/>
    <property type="project" value="TreeGrafter"/>
</dbReference>
<accession>A0AB35XW98</accession>
<dbReference type="RefSeq" id="WP_337679046.1">
    <property type="nucleotide sequence ID" value="NZ_JBBFKB010000102.1"/>
</dbReference>
<dbReference type="CDD" id="cd02696">
    <property type="entry name" value="MurNAc-LAA"/>
    <property type="match status" value="1"/>
</dbReference>
<keyword evidence="2" id="KW-0812">Transmembrane</keyword>
<sequence>MAKRYSKAAHSKRRKQTSHVLKNTVILLFCAVGIWFGSSLWHAALTLQTAQPAESIAGEEFRPQVGDPPYRVVIDAGHGGADPGARGVIEEKDMTAATASELIRLLQQDSNFIPLQTRDSFDETTTPAQRAARADEQAPQLLLSIHGNSAANGSTASGFECYPTVPGRTWHQESFYFAQLLAKGMQAAGASLRGRGGVRYIYYLENDQKQLVESTHTEVRAERSFTLLEDVNCPAVLAEQCFVTNEADVAQFGSEEGCKKTARVYYEAICAYFGTQPQAEQLAGFTLN</sequence>
<dbReference type="Gene3D" id="3.40.630.40">
    <property type="entry name" value="Zn-dependent exopeptidases"/>
    <property type="match status" value="1"/>
</dbReference>
<dbReference type="PANTHER" id="PTHR30404:SF0">
    <property type="entry name" value="N-ACETYLMURAMOYL-L-ALANINE AMIDASE AMIC"/>
    <property type="match status" value="1"/>
</dbReference>
<dbReference type="AlphaFoldDB" id="A0AB35XW98"/>
<evidence type="ECO:0000256" key="1">
    <source>
        <dbReference type="ARBA" id="ARBA00022801"/>
    </source>
</evidence>
<keyword evidence="5" id="KW-1185">Reference proteome</keyword>
<dbReference type="InterPro" id="IPR050695">
    <property type="entry name" value="N-acetylmuramoyl_amidase_3"/>
</dbReference>
<feature type="domain" description="MurNAc-LAA" evidence="3">
    <location>
        <begin position="131"/>
        <end position="270"/>
    </location>
</feature>
<keyword evidence="2" id="KW-1133">Transmembrane helix</keyword>
<reference evidence="4 5" key="1">
    <citation type="submission" date="2024-03" db="EMBL/GenBank/DDBJ databases">
        <authorList>
            <person name="Plomp N."/>
            <person name="Harmsen H.J."/>
        </authorList>
    </citation>
    <scope>NUCLEOTIDE SEQUENCE [LARGE SCALE GENOMIC DNA]</scope>
    <source>
        <strain evidence="4 5">HTF-76H</strain>
    </source>
</reference>
<name>A0AB35XW98_9FIRM</name>
<dbReference type="SMART" id="SM00646">
    <property type="entry name" value="Ami_3"/>
    <property type="match status" value="1"/>
</dbReference>
<evidence type="ECO:0000313" key="4">
    <source>
        <dbReference type="EMBL" id="MEJ3690746.1"/>
    </source>
</evidence>
<evidence type="ECO:0000256" key="2">
    <source>
        <dbReference type="SAM" id="Phobius"/>
    </source>
</evidence>
<keyword evidence="2" id="KW-0472">Membrane</keyword>
<dbReference type="Pfam" id="PF01520">
    <property type="entry name" value="Amidase_3"/>
    <property type="match status" value="1"/>
</dbReference>
<dbReference type="EC" id="3.5.1.28" evidence="4"/>
<dbReference type="InterPro" id="IPR002508">
    <property type="entry name" value="MurNAc-LAA_cat"/>
</dbReference>
<organism evidence="4 5">
    <name type="scientific">Faecalibacterium taiwanense</name>
    <dbReference type="NCBI Taxonomy" id="3030638"/>
    <lineage>
        <taxon>Bacteria</taxon>
        <taxon>Bacillati</taxon>
        <taxon>Bacillota</taxon>
        <taxon>Clostridia</taxon>
        <taxon>Eubacteriales</taxon>
        <taxon>Oscillospiraceae</taxon>
        <taxon>Faecalibacterium</taxon>
    </lineage>
</organism>
<dbReference type="GO" id="GO:0008745">
    <property type="term" value="F:N-acetylmuramoyl-L-alanine amidase activity"/>
    <property type="evidence" value="ECO:0007669"/>
    <property type="project" value="UniProtKB-EC"/>
</dbReference>
<keyword evidence="1 4" id="KW-0378">Hydrolase</keyword>
<dbReference type="SUPFAM" id="SSF53187">
    <property type="entry name" value="Zn-dependent exopeptidases"/>
    <property type="match status" value="1"/>
</dbReference>
<gene>
    <name evidence="4" type="ORF">WF787_05830</name>
</gene>
<evidence type="ECO:0000313" key="5">
    <source>
        <dbReference type="Proteomes" id="UP001379600"/>
    </source>
</evidence>
<comment type="caution">
    <text evidence="4">The sequence shown here is derived from an EMBL/GenBank/DDBJ whole genome shotgun (WGS) entry which is preliminary data.</text>
</comment>
<protein>
    <submittedName>
        <fullName evidence="4">N-acetylmuramoyl-L-alanine amidase</fullName>
        <ecNumber evidence="4">3.5.1.28</ecNumber>
    </submittedName>
</protein>